<dbReference type="EMBL" id="BOOY01000005">
    <property type="protein sequence ID" value="GIJ01710.1"/>
    <property type="molecule type" value="Genomic_DNA"/>
</dbReference>
<dbReference type="InterPro" id="IPR001387">
    <property type="entry name" value="Cro/C1-type_HTH"/>
</dbReference>
<protein>
    <submittedName>
        <fullName evidence="2">Uncharacterized protein</fullName>
    </submittedName>
</protein>
<evidence type="ECO:0000256" key="1">
    <source>
        <dbReference type="SAM" id="MobiDB-lite"/>
    </source>
</evidence>
<sequence>MSATVQVPPGTAVQLPVGAAVQVPVVAGPPAERGPGRQPRHAAPEPPERRAAHAGGTPADLVIAPSEERVLRRVRLIDSETAGAVLAAELKQAYTEAGSPGMGELGDAIVYSKATVSRVLSGKMHPKWTFVDRFAVVLGVPQEIVTRQWRPLWIAADLYRQKTGAPRNGPGRSDSAGFACELCGAWAVDFDRHADWHADCHGGRRPAAP</sequence>
<dbReference type="Pfam" id="PF13560">
    <property type="entry name" value="HTH_31"/>
    <property type="match status" value="1"/>
</dbReference>
<proteinExistence type="predicted"/>
<dbReference type="RefSeq" id="WP_203937013.1">
    <property type="nucleotide sequence ID" value="NZ_BAAAGJ010000005.1"/>
</dbReference>
<evidence type="ECO:0000313" key="3">
    <source>
        <dbReference type="Proteomes" id="UP000652013"/>
    </source>
</evidence>
<dbReference type="CDD" id="cd00093">
    <property type="entry name" value="HTH_XRE"/>
    <property type="match status" value="1"/>
</dbReference>
<dbReference type="Proteomes" id="UP000652013">
    <property type="component" value="Unassembled WGS sequence"/>
</dbReference>
<gene>
    <name evidence="2" type="ORF">Sya03_10620</name>
</gene>
<keyword evidence="3" id="KW-1185">Reference proteome</keyword>
<organism evidence="2 3">
    <name type="scientific">Spirilliplanes yamanashiensis</name>
    <dbReference type="NCBI Taxonomy" id="42233"/>
    <lineage>
        <taxon>Bacteria</taxon>
        <taxon>Bacillati</taxon>
        <taxon>Actinomycetota</taxon>
        <taxon>Actinomycetes</taxon>
        <taxon>Micromonosporales</taxon>
        <taxon>Micromonosporaceae</taxon>
        <taxon>Spirilliplanes</taxon>
    </lineage>
</organism>
<evidence type="ECO:0000313" key="2">
    <source>
        <dbReference type="EMBL" id="GIJ01710.1"/>
    </source>
</evidence>
<feature type="compositionally biased region" description="Basic and acidic residues" evidence="1">
    <location>
        <begin position="42"/>
        <end position="51"/>
    </location>
</feature>
<dbReference type="AlphaFoldDB" id="A0A8J4DI71"/>
<name>A0A8J4DI71_9ACTN</name>
<comment type="caution">
    <text evidence="2">The sequence shown here is derived from an EMBL/GenBank/DDBJ whole genome shotgun (WGS) entry which is preliminary data.</text>
</comment>
<accession>A0A8J4DI71</accession>
<reference evidence="2" key="1">
    <citation type="submission" date="2021-01" db="EMBL/GenBank/DDBJ databases">
        <title>Whole genome shotgun sequence of Spirilliplanes yamanashiensis NBRC 15828.</title>
        <authorList>
            <person name="Komaki H."/>
            <person name="Tamura T."/>
        </authorList>
    </citation>
    <scope>NUCLEOTIDE SEQUENCE</scope>
    <source>
        <strain evidence="2">NBRC 15828</strain>
    </source>
</reference>
<feature type="region of interest" description="Disordered" evidence="1">
    <location>
        <begin position="27"/>
        <end position="56"/>
    </location>
</feature>